<reference evidence="1" key="1">
    <citation type="submission" date="2024-04" db="EMBL/GenBank/DDBJ databases">
        <authorList>
            <consortium name="Molecular Ecology Group"/>
        </authorList>
    </citation>
    <scope>NUCLEOTIDE SEQUENCE</scope>
</reference>
<keyword evidence="2" id="KW-1185">Reference proteome</keyword>
<accession>A0AAV2P6G5</accession>
<organism evidence="1 2">
    <name type="scientific">Lasius platythorax</name>
    <dbReference type="NCBI Taxonomy" id="488582"/>
    <lineage>
        <taxon>Eukaryota</taxon>
        <taxon>Metazoa</taxon>
        <taxon>Ecdysozoa</taxon>
        <taxon>Arthropoda</taxon>
        <taxon>Hexapoda</taxon>
        <taxon>Insecta</taxon>
        <taxon>Pterygota</taxon>
        <taxon>Neoptera</taxon>
        <taxon>Endopterygota</taxon>
        <taxon>Hymenoptera</taxon>
        <taxon>Apocrita</taxon>
        <taxon>Aculeata</taxon>
        <taxon>Formicoidea</taxon>
        <taxon>Formicidae</taxon>
        <taxon>Formicinae</taxon>
        <taxon>Lasius</taxon>
        <taxon>Lasius</taxon>
    </lineage>
</organism>
<dbReference type="AlphaFoldDB" id="A0AAV2P6G5"/>
<dbReference type="Proteomes" id="UP001497644">
    <property type="component" value="Chromosome 8"/>
</dbReference>
<proteinExistence type="predicted"/>
<protein>
    <submittedName>
        <fullName evidence="1">Uncharacterized protein</fullName>
    </submittedName>
</protein>
<evidence type="ECO:0000313" key="2">
    <source>
        <dbReference type="Proteomes" id="UP001497644"/>
    </source>
</evidence>
<sequence length="92" mass="10494">MPHLRFVFAARFPSTSSKRGTPQGVSGTRCAWLRDVTETRTRWEDRTCGICGYFDLAAYNICVKTQRARRFCGLRVTSETLVDTDVRQFGPN</sequence>
<gene>
    <name evidence="1" type="ORF">LPLAT_LOCUS13380</name>
</gene>
<evidence type="ECO:0000313" key="1">
    <source>
        <dbReference type="EMBL" id="CAL1688287.1"/>
    </source>
</evidence>
<name>A0AAV2P6G5_9HYME</name>
<dbReference type="EMBL" id="OZ034831">
    <property type="protein sequence ID" value="CAL1688287.1"/>
    <property type="molecule type" value="Genomic_DNA"/>
</dbReference>